<feature type="transmembrane region" description="Helical" evidence="1">
    <location>
        <begin position="92"/>
        <end position="110"/>
    </location>
</feature>
<keyword evidence="1" id="KW-0472">Membrane</keyword>
<feature type="transmembrane region" description="Helical" evidence="1">
    <location>
        <begin position="221"/>
        <end position="244"/>
    </location>
</feature>
<sequence>MTEMHGRTRGSVDGVAVFAVFLLVVGVTYSGDIVEFAHTGAGSTAQGPRWLIAVIDIGLILSALPLQRYVLARAKPERQLHWPEFAAIVARSWWPVGMVLMVVVHVAMIFTPRILWVDLLGTLLSTVAMTFALVAALDISEGGRRAVGNSWIIPISAGTLIVQVASVLWFPVINVEGECADTISPEFFSQMVQVIPMLLITLGIELGYLRRARIAMTPGERAAPILTVVLLCLAEGLTFSMLVADDRLKCGLIVTLQEYAAFVVSIQATAVALATVVWLLFANADAEHASAVG</sequence>
<dbReference type="RefSeq" id="WP_133057346.1">
    <property type="nucleotide sequence ID" value="NZ_JAPQYE010000022.1"/>
</dbReference>
<keyword evidence="3" id="KW-1185">Reference proteome</keyword>
<organism evidence="2 3">
    <name type="scientific">Mycolicibacterium iranicum</name>
    <name type="common">Mycobacterium iranicum</name>
    <dbReference type="NCBI Taxonomy" id="912594"/>
    <lineage>
        <taxon>Bacteria</taxon>
        <taxon>Bacillati</taxon>
        <taxon>Actinomycetota</taxon>
        <taxon>Actinomycetes</taxon>
        <taxon>Mycobacteriales</taxon>
        <taxon>Mycobacteriaceae</taxon>
        <taxon>Mycolicibacterium</taxon>
    </lineage>
</organism>
<proteinExistence type="predicted"/>
<evidence type="ECO:0000313" key="3">
    <source>
        <dbReference type="Proteomes" id="UP001084650"/>
    </source>
</evidence>
<feature type="transmembrane region" description="Helical" evidence="1">
    <location>
        <begin position="259"/>
        <end position="281"/>
    </location>
</feature>
<evidence type="ECO:0000256" key="1">
    <source>
        <dbReference type="SAM" id="Phobius"/>
    </source>
</evidence>
<feature type="transmembrane region" description="Helical" evidence="1">
    <location>
        <begin position="151"/>
        <end position="170"/>
    </location>
</feature>
<keyword evidence="1" id="KW-1133">Transmembrane helix</keyword>
<feature type="transmembrane region" description="Helical" evidence="1">
    <location>
        <begin position="190"/>
        <end position="209"/>
    </location>
</feature>
<keyword evidence="1" id="KW-0812">Transmembrane</keyword>
<feature type="transmembrane region" description="Helical" evidence="1">
    <location>
        <begin position="50"/>
        <end position="71"/>
    </location>
</feature>
<gene>
    <name evidence="2" type="ORF">OY187_28065</name>
</gene>
<evidence type="ECO:0000313" key="2">
    <source>
        <dbReference type="EMBL" id="MCZ0731915.1"/>
    </source>
</evidence>
<reference evidence="2" key="1">
    <citation type="submission" date="2022-12" db="EMBL/GenBank/DDBJ databases">
        <title>Whole genome sequence of Mycolicibacterium iranicum strain SBH312.</title>
        <authorList>
            <person name="Jani J."/>
            <person name="Arifin Mustapha Z."/>
            <person name="Ahmed K."/>
            <person name="Kai Ling C."/>
        </authorList>
    </citation>
    <scope>NUCLEOTIDE SEQUENCE</scope>
    <source>
        <strain evidence="2">SBH312</strain>
    </source>
</reference>
<feature type="transmembrane region" description="Helical" evidence="1">
    <location>
        <begin position="116"/>
        <end position="139"/>
    </location>
</feature>
<accession>A0ABT4HNX3</accession>
<protein>
    <submittedName>
        <fullName evidence="2">Uncharacterized protein</fullName>
    </submittedName>
</protein>
<dbReference type="EMBL" id="JAPQYE010000022">
    <property type="protein sequence ID" value="MCZ0731915.1"/>
    <property type="molecule type" value="Genomic_DNA"/>
</dbReference>
<dbReference type="Proteomes" id="UP001084650">
    <property type="component" value="Unassembled WGS sequence"/>
</dbReference>
<name>A0ABT4HNX3_MYCIR</name>
<comment type="caution">
    <text evidence="2">The sequence shown here is derived from an EMBL/GenBank/DDBJ whole genome shotgun (WGS) entry which is preliminary data.</text>
</comment>
<feature type="transmembrane region" description="Helical" evidence="1">
    <location>
        <begin position="12"/>
        <end position="30"/>
    </location>
</feature>